<keyword evidence="3" id="KW-0804">Transcription</keyword>
<dbReference type="Pfam" id="PF00440">
    <property type="entry name" value="TetR_N"/>
    <property type="match status" value="1"/>
</dbReference>
<dbReference type="PANTHER" id="PTHR30055">
    <property type="entry name" value="HTH-TYPE TRANSCRIPTIONAL REGULATOR RUTR"/>
    <property type="match status" value="1"/>
</dbReference>
<evidence type="ECO:0000256" key="3">
    <source>
        <dbReference type="ARBA" id="ARBA00023163"/>
    </source>
</evidence>
<keyword evidence="1" id="KW-0805">Transcription regulation</keyword>
<dbReference type="PROSITE" id="PS50977">
    <property type="entry name" value="HTH_TETR_2"/>
    <property type="match status" value="1"/>
</dbReference>
<sequence>MDKQRPTAGRPGRKRSEESRMAILAASFELFGEVGYAGLTIEGIAARAGCGKQTIYRWWPSKADVLLDAMAVKGELYVTTADHGSYGQDLRAFLEDTYRLARGRKVIDILCTLMAEAQIDRDFGGRFRTAFLHRRRDSLQTVIDRARRRGDLPSHPAPSTVLDIVFGTLWYRLLATRQALDSDLVDDLLATLVQAPPPPTTTPAASDPTEAL</sequence>
<dbReference type="InterPro" id="IPR036271">
    <property type="entry name" value="Tet_transcr_reg_TetR-rel_C_sf"/>
</dbReference>
<evidence type="ECO:0000313" key="7">
    <source>
        <dbReference type="Proteomes" id="UP000305778"/>
    </source>
</evidence>
<dbReference type="InterPro" id="IPR009057">
    <property type="entry name" value="Homeodomain-like_sf"/>
</dbReference>
<organism evidence="6 7">
    <name type="scientific">Actinacidiphila oryziradicis</name>
    <dbReference type="NCBI Taxonomy" id="2571141"/>
    <lineage>
        <taxon>Bacteria</taxon>
        <taxon>Bacillati</taxon>
        <taxon>Actinomycetota</taxon>
        <taxon>Actinomycetes</taxon>
        <taxon>Kitasatosporales</taxon>
        <taxon>Streptomycetaceae</taxon>
        <taxon>Actinacidiphila</taxon>
    </lineage>
</organism>
<reference evidence="6 7" key="1">
    <citation type="submission" date="2019-04" db="EMBL/GenBank/DDBJ databases">
        <title>Streptomyces oryziradicis sp. nov., a novel actinomycete isolated from rhizosphere soil of rice (Oryza sativa L.).</title>
        <authorList>
            <person name="Li C."/>
        </authorList>
    </citation>
    <scope>NUCLEOTIDE SEQUENCE [LARGE SCALE GENOMIC DNA]</scope>
    <source>
        <strain evidence="6 7">NEAU-C40</strain>
    </source>
</reference>
<accession>A0A4U0SQ35</accession>
<dbReference type="SUPFAM" id="SSF46689">
    <property type="entry name" value="Homeodomain-like"/>
    <property type="match status" value="1"/>
</dbReference>
<dbReference type="AlphaFoldDB" id="A0A4U0SQ35"/>
<feature type="DNA-binding region" description="H-T-H motif" evidence="4">
    <location>
        <begin position="40"/>
        <end position="59"/>
    </location>
</feature>
<dbReference type="PRINTS" id="PR00455">
    <property type="entry name" value="HTHTETR"/>
</dbReference>
<keyword evidence="7" id="KW-1185">Reference proteome</keyword>
<dbReference type="RefSeq" id="WP_136723380.1">
    <property type="nucleotide sequence ID" value="NZ_SUMC01000008.1"/>
</dbReference>
<dbReference type="InterPro" id="IPR011075">
    <property type="entry name" value="TetR_C"/>
</dbReference>
<dbReference type="InterPro" id="IPR001647">
    <property type="entry name" value="HTH_TetR"/>
</dbReference>
<evidence type="ECO:0000256" key="4">
    <source>
        <dbReference type="PROSITE-ProRule" id="PRU00335"/>
    </source>
</evidence>
<dbReference type="Proteomes" id="UP000305778">
    <property type="component" value="Unassembled WGS sequence"/>
</dbReference>
<dbReference type="InterPro" id="IPR050109">
    <property type="entry name" value="HTH-type_TetR-like_transc_reg"/>
</dbReference>
<evidence type="ECO:0000259" key="5">
    <source>
        <dbReference type="PROSITE" id="PS50977"/>
    </source>
</evidence>
<dbReference type="EMBL" id="SUMC01000008">
    <property type="protein sequence ID" value="TKA11428.1"/>
    <property type="molecule type" value="Genomic_DNA"/>
</dbReference>
<evidence type="ECO:0000313" key="6">
    <source>
        <dbReference type="EMBL" id="TKA11428.1"/>
    </source>
</evidence>
<proteinExistence type="predicted"/>
<dbReference type="SUPFAM" id="SSF48498">
    <property type="entry name" value="Tetracyclin repressor-like, C-terminal domain"/>
    <property type="match status" value="1"/>
</dbReference>
<dbReference type="Gene3D" id="1.10.357.10">
    <property type="entry name" value="Tetracycline Repressor, domain 2"/>
    <property type="match status" value="1"/>
</dbReference>
<protein>
    <submittedName>
        <fullName evidence="6">TetR/AcrR family transcriptional regulator</fullName>
    </submittedName>
</protein>
<dbReference type="OrthoDB" id="9796019at2"/>
<keyword evidence="2 4" id="KW-0238">DNA-binding</keyword>
<evidence type="ECO:0000256" key="2">
    <source>
        <dbReference type="ARBA" id="ARBA00023125"/>
    </source>
</evidence>
<dbReference type="GO" id="GO:0000976">
    <property type="term" value="F:transcription cis-regulatory region binding"/>
    <property type="evidence" value="ECO:0007669"/>
    <property type="project" value="TreeGrafter"/>
</dbReference>
<evidence type="ECO:0000256" key="1">
    <source>
        <dbReference type="ARBA" id="ARBA00023015"/>
    </source>
</evidence>
<dbReference type="Pfam" id="PF16859">
    <property type="entry name" value="TetR_C_11"/>
    <property type="match status" value="1"/>
</dbReference>
<dbReference type="Gene3D" id="1.10.10.60">
    <property type="entry name" value="Homeodomain-like"/>
    <property type="match status" value="1"/>
</dbReference>
<name>A0A4U0SQ35_9ACTN</name>
<dbReference type="PANTHER" id="PTHR30055:SF148">
    <property type="entry name" value="TETR-FAMILY TRANSCRIPTIONAL REGULATOR"/>
    <property type="match status" value="1"/>
</dbReference>
<gene>
    <name evidence="6" type="ORF">FCI23_11380</name>
</gene>
<dbReference type="GO" id="GO:0003700">
    <property type="term" value="F:DNA-binding transcription factor activity"/>
    <property type="evidence" value="ECO:0007669"/>
    <property type="project" value="TreeGrafter"/>
</dbReference>
<comment type="caution">
    <text evidence="6">The sequence shown here is derived from an EMBL/GenBank/DDBJ whole genome shotgun (WGS) entry which is preliminary data.</text>
</comment>
<feature type="domain" description="HTH tetR-type" evidence="5">
    <location>
        <begin position="17"/>
        <end position="77"/>
    </location>
</feature>